<organism evidence="3 4">
    <name type="scientific">Oleomonas cavernae</name>
    <dbReference type="NCBI Taxonomy" id="2320859"/>
    <lineage>
        <taxon>Bacteria</taxon>
        <taxon>Pseudomonadati</taxon>
        <taxon>Pseudomonadota</taxon>
        <taxon>Alphaproteobacteria</taxon>
        <taxon>Acetobacterales</taxon>
        <taxon>Acetobacteraceae</taxon>
        <taxon>Oleomonas</taxon>
    </lineage>
</organism>
<dbReference type="EMBL" id="QYUK01000008">
    <property type="protein sequence ID" value="RJF94415.1"/>
    <property type="molecule type" value="Genomic_DNA"/>
</dbReference>
<proteinExistence type="predicted"/>
<sequence length="309" mass="35042">MGATAPLTKGSVPGLPRKTEWPTVAVGLLIYGGFLGATWFWREIPLWLLPVIGAWLIAWHGSFLHEIIHGHPTPWRALNRALALPPLALWLPFDIYRADHIKHHYEPDLTDPREDPETAYVTPAAWARLGRVMRWLLRANTTLAGRLTVGPFLSISYFLRSEARRLWAGQAGRRGIWARHAIAAALVIVWVSVICGMPLWLYLAAFVYTGAALTSLRSFAEHRFAEDATHRTAIVERAGLFGLLFLHNNLHVLHHMRQHEPWYRLPALYRAERGALLERNGGLVYAGYGEVARRFLWRAHDKPVYPSIG</sequence>
<evidence type="ECO:0000259" key="2">
    <source>
        <dbReference type="Pfam" id="PF00487"/>
    </source>
</evidence>
<keyword evidence="4" id="KW-1185">Reference proteome</keyword>
<dbReference type="GO" id="GO:0006629">
    <property type="term" value="P:lipid metabolic process"/>
    <property type="evidence" value="ECO:0007669"/>
    <property type="project" value="InterPro"/>
</dbReference>
<dbReference type="AlphaFoldDB" id="A0A418WT60"/>
<keyword evidence="1" id="KW-0472">Membrane</keyword>
<evidence type="ECO:0000313" key="4">
    <source>
        <dbReference type="Proteomes" id="UP000284605"/>
    </source>
</evidence>
<name>A0A418WT60_9PROT</name>
<protein>
    <submittedName>
        <fullName evidence="3">Fatty acid desaturase</fullName>
    </submittedName>
</protein>
<feature type="transmembrane region" description="Helical" evidence="1">
    <location>
        <begin position="21"/>
        <end position="41"/>
    </location>
</feature>
<feature type="domain" description="Fatty acid desaturase" evidence="2">
    <location>
        <begin position="46"/>
        <end position="280"/>
    </location>
</feature>
<dbReference type="Proteomes" id="UP000284605">
    <property type="component" value="Unassembled WGS sequence"/>
</dbReference>
<reference evidence="3 4" key="1">
    <citation type="submission" date="2018-09" db="EMBL/GenBank/DDBJ databases">
        <authorList>
            <person name="Zhu H."/>
        </authorList>
    </citation>
    <scope>NUCLEOTIDE SEQUENCE [LARGE SCALE GENOMIC DNA]</scope>
    <source>
        <strain evidence="3 4">K1W22B-8</strain>
    </source>
</reference>
<comment type="caution">
    <text evidence="3">The sequence shown here is derived from an EMBL/GenBank/DDBJ whole genome shotgun (WGS) entry which is preliminary data.</text>
</comment>
<feature type="transmembrane region" description="Helical" evidence="1">
    <location>
        <begin position="181"/>
        <end position="208"/>
    </location>
</feature>
<dbReference type="Pfam" id="PF00487">
    <property type="entry name" value="FA_desaturase"/>
    <property type="match status" value="1"/>
</dbReference>
<dbReference type="OrthoDB" id="784276at2"/>
<accession>A0A418WT60</accession>
<keyword evidence="1" id="KW-0812">Transmembrane</keyword>
<keyword evidence="1" id="KW-1133">Transmembrane helix</keyword>
<evidence type="ECO:0000313" key="3">
    <source>
        <dbReference type="EMBL" id="RJF94415.1"/>
    </source>
</evidence>
<feature type="transmembrane region" description="Helical" evidence="1">
    <location>
        <begin position="47"/>
        <end position="65"/>
    </location>
</feature>
<gene>
    <name evidence="3" type="ORF">D3874_00770</name>
</gene>
<dbReference type="InterPro" id="IPR005804">
    <property type="entry name" value="FA_desaturase_dom"/>
</dbReference>
<evidence type="ECO:0000256" key="1">
    <source>
        <dbReference type="SAM" id="Phobius"/>
    </source>
</evidence>